<accession>W4FBI6</accession>
<evidence type="ECO:0000259" key="2">
    <source>
        <dbReference type="PROSITE" id="PS51140"/>
    </source>
</evidence>
<dbReference type="PANTHER" id="PTHR13467:SF3">
    <property type="entry name" value="CUE DOMAIN-CONTAINING PROTEIN 1"/>
    <property type="match status" value="1"/>
</dbReference>
<dbReference type="PANTHER" id="PTHR13467">
    <property type="entry name" value="CUE DOMAIN CONTAINING PROTEIN 1"/>
    <property type="match status" value="1"/>
</dbReference>
<reference evidence="3" key="1">
    <citation type="submission" date="2013-12" db="EMBL/GenBank/DDBJ databases">
        <title>The Genome Sequence of Aphanomyces astaci APO3.</title>
        <authorList>
            <consortium name="The Broad Institute Genomics Platform"/>
            <person name="Russ C."/>
            <person name="Tyler B."/>
            <person name="van West P."/>
            <person name="Dieguez-Uribeondo J."/>
            <person name="Young S.K."/>
            <person name="Zeng Q."/>
            <person name="Gargeya S."/>
            <person name="Fitzgerald M."/>
            <person name="Abouelleil A."/>
            <person name="Alvarado L."/>
            <person name="Chapman S.B."/>
            <person name="Gainer-Dewar J."/>
            <person name="Goldberg J."/>
            <person name="Griggs A."/>
            <person name="Gujja S."/>
            <person name="Hansen M."/>
            <person name="Howarth C."/>
            <person name="Imamovic A."/>
            <person name="Ireland A."/>
            <person name="Larimer J."/>
            <person name="McCowan C."/>
            <person name="Murphy C."/>
            <person name="Pearson M."/>
            <person name="Poon T.W."/>
            <person name="Priest M."/>
            <person name="Roberts A."/>
            <person name="Saif S."/>
            <person name="Shea T."/>
            <person name="Sykes S."/>
            <person name="Wortman J."/>
            <person name="Nusbaum C."/>
            <person name="Birren B."/>
        </authorList>
    </citation>
    <scope>NUCLEOTIDE SEQUENCE [LARGE SCALE GENOMIC DNA]</scope>
    <source>
        <strain evidence="3">APO3</strain>
    </source>
</reference>
<gene>
    <name evidence="3" type="ORF">H257_18294</name>
</gene>
<dbReference type="AlphaFoldDB" id="W4FBI6"/>
<dbReference type="EMBL" id="KI913266">
    <property type="protein sequence ID" value="ETV64860.1"/>
    <property type="molecule type" value="Genomic_DNA"/>
</dbReference>
<sequence>MTSVEEALATLRSMFEVYDEDTLLAVLEANEGHMERTVDVLLAMQDDNVAAASDTAAASGTQPPSLPPAAPFETGRVASAQNLIRSRGSLPDDFLRVPTGADQEAQDRMLAEMLQNEIFRDEIQADSDITTYIGADGRRHQAQPPEKSAYDVANETMVAVGERLSDISIAAKNKISQMYARFQASRHASDPTHRPLMALSDDEEDDRRPHLATSGDLSRRRPSHASASSPRPATASQTSSHSKHD</sequence>
<dbReference type="SUPFAM" id="SSF46934">
    <property type="entry name" value="UBA-like"/>
    <property type="match status" value="1"/>
</dbReference>
<feature type="compositionally biased region" description="Low complexity" evidence="1">
    <location>
        <begin position="224"/>
        <end position="245"/>
    </location>
</feature>
<evidence type="ECO:0000256" key="1">
    <source>
        <dbReference type="SAM" id="MobiDB-lite"/>
    </source>
</evidence>
<dbReference type="GeneID" id="20820290"/>
<dbReference type="Pfam" id="PF02845">
    <property type="entry name" value="CUE"/>
    <property type="match status" value="1"/>
</dbReference>
<organism evidence="3">
    <name type="scientific">Aphanomyces astaci</name>
    <name type="common">Crayfish plague agent</name>
    <dbReference type="NCBI Taxonomy" id="112090"/>
    <lineage>
        <taxon>Eukaryota</taxon>
        <taxon>Sar</taxon>
        <taxon>Stramenopiles</taxon>
        <taxon>Oomycota</taxon>
        <taxon>Saprolegniomycetes</taxon>
        <taxon>Saprolegniales</taxon>
        <taxon>Verrucalvaceae</taxon>
        <taxon>Aphanomyces</taxon>
    </lineage>
</organism>
<dbReference type="Gene3D" id="1.10.8.10">
    <property type="entry name" value="DNA helicase RuvA subunit, C-terminal domain"/>
    <property type="match status" value="1"/>
</dbReference>
<feature type="region of interest" description="Disordered" evidence="1">
    <location>
        <begin position="184"/>
        <end position="245"/>
    </location>
</feature>
<proteinExistence type="predicted"/>
<evidence type="ECO:0000313" key="3">
    <source>
        <dbReference type="EMBL" id="ETV64860.1"/>
    </source>
</evidence>
<feature type="domain" description="CUE" evidence="2">
    <location>
        <begin position="3"/>
        <end position="46"/>
    </location>
</feature>
<dbReference type="OrthoDB" id="9942608at2759"/>
<dbReference type="VEuPathDB" id="FungiDB:H257_18294"/>
<dbReference type="InterPro" id="IPR003892">
    <property type="entry name" value="CUE"/>
</dbReference>
<dbReference type="GO" id="GO:0043130">
    <property type="term" value="F:ubiquitin binding"/>
    <property type="evidence" value="ECO:0007669"/>
    <property type="project" value="InterPro"/>
</dbReference>
<protein>
    <recommendedName>
        <fullName evidence="2">CUE domain-containing protein</fullName>
    </recommendedName>
</protein>
<dbReference type="InterPro" id="IPR040192">
    <property type="entry name" value="CUEDC1"/>
</dbReference>
<name>W4FBI6_APHAT</name>
<dbReference type="STRING" id="112090.W4FBI6"/>
<dbReference type="RefSeq" id="XP_009845629.1">
    <property type="nucleotide sequence ID" value="XM_009847327.1"/>
</dbReference>
<dbReference type="PROSITE" id="PS51140">
    <property type="entry name" value="CUE"/>
    <property type="match status" value="1"/>
</dbReference>
<dbReference type="InterPro" id="IPR009060">
    <property type="entry name" value="UBA-like_sf"/>
</dbReference>